<dbReference type="Gene3D" id="3.30.2130.10">
    <property type="entry name" value="VC0802-like"/>
    <property type="match status" value="1"/>
</dbReference>
<organism evidence="2 3">
    <name type="scientific">Recurvomyces mirabilis</name>
    <dbReference type="NCBI Taxonomy" id="574656"/>
    <lineage>
        <taxon>Eukaryota</taxon>
        <taxon>Fungi</taxon>
        <taxon>Dikarya</taxon>
        <taxon>Ascomycota</taxon>
        <taxon>Pezizomycotina</taxon>
        <taxon>Dothideomycetes</taxon>
        <taxon>Dothideomycetidae</taxon>
        <taxon>Mycosphaerellales</taxon>
        <taxon>Teratosphaeriaceae</taxon>
        <taxon>Recurvomyces</taxon>
    </lineage>
</organism>
<gene>
    <name evidence="2" type="ORF">LTR78_010689</name>
</gene>
<accession>A0AAE0WG42</accession>
<protein>
    <recommendedName>
        <fullName evidence="1">DUF2241 domain-containing protein</fullName>
    </recommendedName>
</protein>
<feature type="domain" description="DUF2241" evidence="1">
    <location>
        <begin position="7"/>
        <end position="81"/>
    </location>
</feature>
<proteinExistence type="predicted"/>
<name>A0AAE0WG42_9PEZI</name>
<dbReference type="EMBL" id="JAUTXT010000085">
    <property type="protein sequence ID" value="KAK3669429.1"/>
    <property type="molecule type" value="Genomic_DNA"/>
</dbReference>
<dbReference type="SUPFAM" id="SSF55021">
    <property type="entry name" value="ACT-like"/>
    <property type="match status" value="2"/>
</dbReference>
<dbReference type="Proteomes" id="UP001274830">
    <property type="component" value="Unassembled WGS sequence"/>
</dbReference>
<keyword evidence="3" id="KW-1185">Reference proteome</keyword>
<evidence type="ECO:0000313" key="3">
    <source>
        <dbReference type="Proteomes" id="UP001274830"/>
    </source>
</evidence>
<comment type="caution">
    <text evidence="2">The sequence shown here is derived from an EMBL/GenBank/DDBJ whole genome shotgun (WGS) entry which is preliminary data.</text>
</comment>
<reference evidence="2" key="1">
    <citation type="submission" date="2023-07" db="EMBL/GenBank/DDBJ databases">
        <title>Black Yeasts Isolated from many extreme environments.</title>
        <authorList>
            <person name="Coleine C."/>
            <person name="Stajich J.E."/>
            <person name="Selbmann L."/>
        </authorList>
    </citation>
    <scope>NUCLEOTIDE SEQUENCE</scope>
    <source>
        <strain evidence="2">CCFEE 5485</strain>
    </source>
</reference>
<sequence length="144" mass="15812">MATPSPGGVDLSNLIKTMSPSLHNDTCVWITISPSNSASQEFLKDNLWNAEMLFREAEGYTMIITKALADEADMDYVFPCRKITLNVHSSLEAVGFMAAIATRLTSIRTGSNPVSGYYHDHLFLPVGKEGIIVEELKKMAAEQS</sequence>
<dbReference type="PANTHER" id="PTHR39199:SF1">
    <property type="entry name" value="BLR5128 PROTEIN"/>
    <property type="match status" value="1"/>
</dbReference>
<dbReference type="GO" id="GO:0046394">
    <property type="term" value="P:carboxylic acid biosynthetic process"/>
    <property type="evidence" value="ECO:0007669"/>
    <property type="project" value="UniProtKB-ARBA"/>
</dbReference>
<dbReference type="InterPro" id="IPR018717">
    <property type="entry name" value="DUF2241"/>
</dbReference>
<dbReference type="AlphaFoldDB" id="A0AAE0WG42"/>
<dbReference type="Pfam" id="PF10000">
    <property type="entry name" value="ACT_3"/>
    <property type="match status" value="1"/>
</dbReference>
<dbReference type="GO" id="GO:0006520">
    <property type="term" value="P:amino acid metabolic process"/>
    <property type="evidence" value="ECO:0007669"/>
    <property type="project" value="UniProtKB-ARBA"/>
</dbReference>
<dbReference type="InterPro" id="IPR045865">
    <property type="entry name" value="ACT-like_dom_sf"/>
</dbReference>
<dbReference type="PANTHER" id="PTHR39199">
    <property type="entry name" value="BLR5128 PROTEIN"/>
    <property type="match status" value="1"/>
</dbReference>
<evidence type="ECO:0000313" key="2">
    <source>
        <dbReference type="EMBL" id="KAK3669429.1"/>
    </source>
</evidence>
<evidence type="ECO:0000259" key="1">
    <source>
        <dbReference type="Pfam" id="PF10000"/>
    </source>
</evidence>